<evidence type="ECO:0000313" key="3">
    <source>
        <dbReference type="Proteomes" id="UP000504627"/>
    </source>
</evidence>
<dbReference type="RefSeq" id="XP_039237727.1">
    <property type="nucleotide sequence ID" value="XM_039381793.1"/>
</dbReference>
<organism evidence="3 5">
    <name type="scientific">Pipra filicauda</name>
    <name type="common">Wire-tailed manakin</name>
    <dbReference type="NCBI Taxonomy" id="649802"/>
    <lineage>
        <taxon>Eukaryota</taxon>
        <taxon>Metazoa</taxon>
        <taxon>Chordata</taxon>
        <taxon>Craniata</taxon>
        <taxon>Vertebrata</taxon>
        <taxon>Euteleostomi</taxon>
        <taxon>Archelosauria</taxon>
        <taxon>Archosauria</taxon>
        <taxon>Dinosauria</taxon>
        <taxon>Saurischia</taxon>
        <taxon>Theropoda</taxon>
        <taxon>Coelurosauria</taxon>
        <taxon>Aves</taxon>
        <taxon>Neognathae</taxon>
        <taxon>Neoaves</taxon>
        <taxon>Telluraves</taxon>
        <taxon>Australaves</taxon>
        <taxon>Passeriformes</taxon>
        <taxon>Pipridae</taxon>
        <taxon>Pipra</taxon>
    </lineage>
</organism>
<name>A0A7R5KL57_9PASS</name>
<feature type="compositionally biased region" description="Low complexity" evidence="1">
    <location>
        <begin position="400"/>
        <end position="412"/>
    </location>
</feature>
<sequence>MEGQGKKKKKERKKRPDIYKIGSDIGPKERSVPGGCWYRKGGGSRCSASVMMVLTHVGLLGCGVSFGLWAKLATRHSISVHAGDLRALPGLPRRVKQDTPSVRGERLRRGASSRRLSAAAPARASAIQCPAPRPRPQPCGTSAAGERVRPAHGWGCAGAAARLGWAGLRRSAPRCAPRRAGGGGGAPGRAQRRSAPPPRPDWPPGQKFLWRRRRGAVTGSAVPCRDAPASAAAHPARAAGDGEGGIRGGKERRGQRFHGDVSGRSPPPPPASPRADGASGSADTSLAEDLIIAYWSKKRAQGRGGGLTASAPPPAIPVGSLFPRAAGGAQEERRYHALCAALAGGAAAGPVGSLRDTWPPPGRAFPRKRRAKPLRRLPRGSAPARRSGGAAIPRAPPSSAPRISCPIAGPSA</sequence>
<keyword evidence="3" id="KW-1185">Reference proteome</keyword>
<accession>A0A7R5KL57</accession>
<feature type="compositionally biased region" description="Basic residues" evidence="1">
    <location>
        <begin position="365"/>
        <end position="378"/>
    </location>
</feature>
<dbReference type="AlphaFoldDB" id="A0A7R5KL57"/>
<keyword evidence="2" id="KW-0472">Membrane</keyword>
<feature type="compositionally biased region" description="Low complexity" evidence="1">
    <location>
        <begin position="221"/>
        <end position="239"/>
    </location>
</feature>
<feature type="region of interest" description="Disordered" evidence="1">
    <location>
        <begin position="1"/>
        <end position="24"/>
    </location>
</feature>
<keyword evidence="2" id="KW-0812">Transmembrane</keyword>
<evidence type="ECO:0000256" key="1">
    <source>
        <dbReference type="SAM" id="MobiDB-lite"/>
    </source>
</evidence>
<gene>
    <name evidence="4 5" type="primary">LOC120323352</name>
</gene>
<feature type="compositionally biased region" description="Basic residues" evidence="1">
    <location>
        <begin position="1"/>
        <end position="15"/>
    </location>
</feature>
<feature type="region of interest" description="Disordered" evidence="1">
    <location>
        <begin position="92"/>
        <end position="148"/>
    </location>
</feature>
<dbReference type="Proteomes" id="UP000504627">
    <property type="component" value="Unplaced"/>
</dbReference>
<dbReference type="GeneID" id="120323352"/>
<evidence type="ECO:0000256" key="2">
    <source>
        <dbReference type="SAM" id="Phobius"/>
    </source>
</evidence>
<reference evidence="4 5" key="1">
    <citation type="submission" date="2025-04" db="UniProtKB">
        <authorList>
            <consortium name="RefSeq"/>
        </authorList>
    </citation>
    <scope>IDENTIFICATION</scope>
    <source>
        <tissue evidence="4 5">Muscle</tissue>
    </source>
</reference>
<feature type="compositionally biased region" description="Low complexity" evidence="1">
    <location>
        <begin position="273"/>
        <end position="283"/>
    </location>
</feature>
<feature type="region of interest" description="Disordered" evidence="1">
    <location>
        <begin position="174"/>
        <end position="283"/>
    </location>
</feature>
<feature type="region of interest" description="Disordered" evidence="1">
    <location>
        <begin position="353"/>
        <end position="412"/>
    </location>
</feature>
<feature type="compositionally biased region" description="Low complexity" evidence="1">
    <location>
        <begin position="379"/>
        <end position="393"/>
    </location>
</feature>
<feature type="compositionally biased region" description="Low complexity" evidence="1">
    <location>
        <begin position="113"/>
        <end position="130"/>
    </location>
</feature>
<keyword evidence="2" id="KW-1133">Transmembrane helix</keyword>
<dbReference type="RefSeq" id="XP_039237726.1">
    <property type="nucleotide sequence ID" value="XM_039381792.1"/>
</dbReference>
<proteinExistence type="predicted"/>
<feature type="compositionally biased region" description="Basic and acidic residues" evidence="1">
    <location>
        <begin position="248"/>
        <end position="261"/>
    </location>
</feature>
<evidence type="ECO:0000313" key="5">
    <source>
        <dbReference type="RefSeq" id="XP_039237727.1"/>
    </source>
</evidence>
<protein>
    <submittedName>
        <fullName evidence="4 5">Translation initiation factor IF-2-like isoform X1</fullName>
    </submittedName>
</protein>
<evidence type="ECO:0000313" key="4">
    <source>
        <dbReference type="RefSeq" id="XP_039237726.1"/>
    </source>
</evidence>
<feature type="transmembrane region" description="Helical" evidence="2">
    <location>
        <begin position="48"/>
        <end position="70"/>
    </location>
</feature>